<dbReference type="STRING" id="6205.A0A0R3WJD6"/>
<dbReference type="CDD" id="cd06257">
    <property type="entry name" value="DnaJ"/>
    <property type="match status" value="1"/>
</dbReference>
<evidence type="ECO:0000313" key="4">
    <source>
        <dbReference type="Proteomes" id="UP000274429"/>
    </source>
</evidence>
<dbReference type="PANTHER" id="PTHR44144:SF1">
    <property type="entry name" value="DNAJ HOMOLOG SUBFAMILY C MEMBER 9"/>
    <property type="match status" value="1"/>
</dbReference>
<organism evidence="5">
    <name type="scientific">Hydatigena taeniaeformis</name>
    <name type="common">Feline tapeworm</name>
    <name type="synonym">Taenia taeniaeformis</name>
    <dbReference type="NCBI Taxonomy" id="6205"/>
    <lineage>
        <taxon>Eukaryota</taxon>
        <taxon>Metazoa</taxon>
        <taxon>Spiralia</taxon>
        <taxon>Lophotrochozoa</taxon>
        <taxon>Platyhelminthes</taxon>
        <taxon>Cestoda</taxon>
        <taxon>Eucestoda</taxon>
        <taxon>Cyclophyllidea</taxon>
        <taxon>Taeniidae</taxon>
        <taxon>Hydatigera</taxon>
    </lineage>
</organism>
<dbReference type="PROSITE" id="PS50076">
    <property type="entry name" value="DNAJ_2"/>
    <property type="match status" value="1"/>
</dbReference>
<feature type="domain" description="J" evidence="2">
    <location>
        <begin position="21"/>
        <end position="88"/>
    </location>
</feature>
<dbReference type="InterPro" id="IPR018253">
    <property type="entry name" value="DnaJ_domain_CS"/>
</dbReference>
<accession>A0A0R3WJD6</accession>
<gene>
    <name evidence="3" type="ORF">TTAC_LOCUS784</name>
</gene>
<dbReference type="PANTHER" id="PTHR44144">
    <property type="entry name" value="DNAJ HOMOLOG SUBFAMILY C MEMBER 9"/>
    <property type="match status" value="1"/>
</dbReference>
<keyword evidence="4" id="KW-1185">Reference proteome</keyword>
<evidence type="ECO:0000313" key="5">
    <source>
        <dbReference type="WBParaSite" id="TTAC_0000078301-mRNA-1"/>
    </source>
</evidence>
<proteinExistence type="predicted"/>
<dbReference type="PROSITE" id="PS00636">
    <property type="entry name" value="DNAJ_1"/>
    <property type="match status" value="1"/>
</dbReference>
<dbReference type="GO" id="GO:0005634">
    <property type="term" value="C:nucleus"/>
    <property type="evidence" value="ECO:0007669"/>
    <property type="project" value="TreeGrafter"/>
</dbReference>
<reference evidence="3 4" key="2">
    <citation type="submission" date="2018-11" db="EMBL/GenBank/DDBJ databases">
        <authorList>
            <consortium name="Pathogen Informatics"/>
        </authorList>
    </citation>
    <scope>NUCLEOTIDE SEQUENCE [LARGE SCALE GENOMIC DNA]</scope>
</reference>
<sequence>MAELPMSGFLDEAKRLFGTDNLYTLLGCNKSSSQAEIKRAYYRCSLKYHPDRSERSNKTLATAQFQVISKAFSILSNKDAKDAYDETGVIGESFSEKSFEDWLDYFNLIFPRFTEKDIEKQKKKYIGSEEERNDIATYYERYRGSMDKIMESVIFADAFDEDRYRGIIQALIDDKVVKPYDSFVKEPAKKRARRLNRAKKEAAEFQRQANEQKGSEMRGDSMDSLILAIQANKEQRMKAADDLIDNLAAKYCQPPNKKARKSSRMRK</sequence>
<dbReference type="AlphaFoldDB" id="A0A0R3WJD6"/>
<dbReference type="Pfam" id="PF23302">
    <property type="entry name" value="HTH_DNAJC9"/>
    <property type="match status" value="1"/>
</dbReference>
<evidence type="ECO:0000313" key="3">
    <source>
        <dbReference type="EMBL" id="VDM16987.1"/>
    </source>
</evidence>
<dbReference type="Gene3D" id="1.10.287.110">
    <property type="entry name" value="DnaJ domain"/>
    <property type="match status" value="1"/>
</dbReference>
<dbReference type="GO" id="GO:0005737">
    <property type="term" value="C:cytoplasm"/>
    <property type="evidence" value="ECO:0007669"/>
    <property type="project" value="TreeGrafter"/>
</dbReference>
<name>A0A0R3WJD6_HYDTA</name>
<dbReference type="PRINTS" id="PR00625">
    <property type="entry name" value="JDOMAIN"/>
</dbReference>
<dbReference type="Pfam" id="PF00226">
    <property type="entry name" value="DnaJ"/>
    <property type="match status" value="1"/>
</dbReference>
<reference evidence="5" key="1">
    <citation type="submission" date="2017-02" db="UniProtKB">
        <authorList>
            <consortium name="WormBaseParasite"/>
        </authorList>
    </citation>
    <scope>IDENTIFICATION</scope>
</reference>
<dbReference type="InterPro" id="IPR052594">
    <property type="entry name" value="J_domain-containing_protein"/>
</dbReference>
<dbReference type="InterPro" id="IPR036869">
    <property type="entry name" value="J_dom_sf"/>
</dbReference>
<evidence type="ECO:0000259" key="2">
    <source>
        <dbReference type="PROSITE" id="PS50076"/>
    </source>
</evidence>
<dbReference type="SMART" id="SM00271">
    <property type="entry name" value="DnaJ"/>
    <property type="match status" value="1"/>
</dbReference>
<dbReference type="Proteomes" id="UP000274429">
    <property type="component" value="Unassembled WGS sequence"/>
</dbReference>
<dbReference type="SUPFAM" id="SSF46565">
    <property type="entry name" value="Chaperone J-domain"/>
    <property type="match status" value="1"/>
</dbReference>
<feature type="region of interest" description="Disordered" evidence="1">
    <location>
        <begin position="200"/>
        <end position="219"/>
    </location>
</feature>
<dbReference type="EMBL" id="UYWX01000098">
    <property type="protein sequence ID" value="VDM16987.1"/>
    <property type="molecule type" value="Genomic_DNA"/>
</dbReference>
<dbReference type="OrthoDB" id="110024at2759"/>
<dbReference type="InterPro" id="IPR056453">
    <property type="entry name" value="HTH_DNAJC9"/>
</dbReference>
<evidence type="ECO:0000256" key="1">
    <source>
        <dbReference type="SAM" id="MobiDB-lite"/>
    </source>
</evidence>
<dbReference type="WBParaSite" id="TTAC_0000078301-mRNA-1">
    <property type="protein sequence ID" value="TTAC_0000078301-mRNA-1"/>
    <property type="gene ID" value="TTAC_0000078301"/>
</dbReference>
<dbReference type="InterPro" id="IPR001623">
    <property type="entry name" value="DnaJ_domain"/>
</dbReference>
<dbReference type="GO" id="GO:0031072">
    <property type="term" value="F:heat shock protein binding"/>
    <property type="evidence" value="ECO:0007669"/>
    <property type="project" value="TreeGrafter"/>
</dbReference>
<protein>
    <submittedName>
        <fullName evidence="5">J domain-containing protein</fullName>
    </submittedName>
</protein>